<comment type="caution">
    <text evidence="1">The sequence shown here is derived from an EMBL/GenBank/DDBJ whole genome shotgun (WGS) entry which is preliminary data.</text>
</comment>
<dbReference type="InterPro" id="IPR011042">
    <property type="entry name" value="6-blade_b-propeller_TolB-like"/>
</dbReference>
<reference evidence="1 2" key="1">
    <citation type="journal article" date="2016" name="Nat. Commun.">
        <title>Thousands of microbial genomes shed light on interconnected biogeochemical processes in an aquifer system.</title>
        <authorList>
            <person name="Anantharaman K."/>
            <person name="Brown C.T."/>
            <person name="Hug L.A."/>
            <person name="Sharon I."/>
            <person name="Castelle C.J."/>
            <person name="Probst A.J."/>
            <person name="Thomas B.C."/>
            <person name="Singh A."/>
            <person name="Wilkins M.J."/>
            <person name="Karaoz U."/>
            <person name="Brodie E.L."/>
            <person name="Williams K.H."/>
            <person name="Hubbard S.S."/>
            <person name="Banfield J.F."/>
        </authorList>
    </citation>
    <scope>NUCLEOTIDE SEQUENCE [LARGE SCALE GENOMIC DNA]</scope>
</reference>
<dbReference type="Proteomes" id="UP000178529">
    <property type="component" value="Unassembled WGS sequence"/>
</dbReference>
<dbReference type="AlphaFoldDB" id="A0A1G2R8P6"/>
<name>A0A1G2R8P6_9BACT</name>
<organism evidence="1 2">
    <name type="scientific">Candidatus Wildermuthbacteria bacterium RIFCSPHIGHO2_02_FULL_48_16</name>
    <dbReference type="NCBI Taxonomy" id="1802453"/>
    <lineage>
        <taxon>Bacteria</taxon>
        <taxon>Candidatus Wildermuthiibacteriota</taxon>
    </lineage>
</organism>
<sequence length="283" mass="32090">MQSSQVTEAKEVILFPEDIEFQTLFSNVLKASLSPNSILFAFQKKLDEKTWELTAWDIENKKEEVLFDAPFGTQWESLQWSKDSKKILLTIRKGDKLQYLIWNVQENEAEPCVKTPCTLDFLGTDISQPMFSPANSQEILFSKVVAGSPTLQKTDYVARQGITTIEEDTVTPEMLPSGIESPDRKKLAFVNDSRLMVFFFETKRQVLLGTFTQVPKSLSWLLNEHVFFSSGDSINVAELDTRGASNIVQLGTFKNAELSWNPEQKSLFVLSEGKFLVSEKLLP</sequence>
<proteinExistence type="predicted"/>
<evidence type="ECO:0008006" key="3">
    <source>
        <dbReference type="Google" id="ProtNLM"/>
    </source>
</evidence>
<protein>
    <recommendedName>
        <fullName evidence="3">Dipeptidylpeptidase IV N-terminal domain-containing protein</fullName>
    </recommendedName>
</protein>
<accession>A0A1G2R8P6</accession>
<dbReference type="Gene3D" id="2.120.10.30">
    <property type="entry name" value="TolB, C-terminal domain"/>
    <property type="match status" value="1"/>
</dbReference>
<dbReference type="EMBL" id="MHTY01000009">
    <property type="protein sequence ID" value="OHA69057.1"/>
    <property type="molecule type" value="Genomic_DNA"/>
</dbReference>
<evidence type="ECO:0000313" key="2">
    <source>
        <dbReference type="Proteomes" id="UP000178529"/>
    </source>
</evidence>
<gene>
    <name evidence="1" type="ORF">A3J68_02005</name>
</gene>
<evidence type="ECO:0000313" key="1">
    <source>
        <dbReference type="EMBL" id="OHA69057.1"/>
    </source>
</evidence>
<dbReference type="SUPFAM" id="SSF82171">
    <property type="entry name" value="DPP6 N-terminal domain-like"/>
    <property type="match status" value="1"/>
</dbReference>